<accession>A0A1Y2CE21</accession>
<dbReference type="GO" id="GO:0046872">
    <property type="term" value="F:metal ion binding"/>
    <property type="evidence" value="ECO:0007669"/>
    <property type="project" value="UniProtKB-UniRule"/>
</dbReference>
<evidence type="ECO:0000256" key="3">
    <source>
        <dbReference type="ARBA" id="ARBA00022723"/>
    </source>
</evidence>
<evidence type="ECO:0000256" key="7">
    <source>
        <dbReference type="RuleBase" id="RU367030"/>
    </source>
</evidence>
<dbReference type="PANTHER" id="PTHR12260:SF6">
    <property type="entry name" value="DAMAGE-CONTROL PHOSPHATASE ARMT1"/>
    <property type="match status" value="1"/>
</dbReference>
<dbReference type="GO" id="GO:0005634">
    <property type="term" value="C:nucleus"/>
    <property type="evidence" value="ECO:0007669"/>
    <property type="project" value="TreeGrafter"/>
</dbReference>
<evidence type="ECO:0000259" key="8">
    <source>
        <dbReference type="Pfam" id="PF01937"/>
    </source>
</evidence>
<evidence type="ECO:0000313" key="10">
    <source>
        <dbReference type="Proteomes" id="UP000193642"/>
    </source>
</evidence>
<comment type="similarity">
    <text evidence="2 7">Belongs to the damage-control phosphatase family. Sugar phosphate phosphatase III subfamily.</text>
</comment>
<comment type="domain">
    <text evidence="7">Subfamily III proteins have a conserved RTxK motif about 40-50 residues from the C-terminus; the threonine may be replaced by serine or cysteine.</text>
</comment>
<evidence type="ECO:0000256" key="6">
    <source>
        <dbReference type="ARBA" id="ARBA00048809"/>
    </source>
</evidence>
<keyword evidence="5 7" id="KW-0464">Manganese</keyword>
<organism evidence="9 10">
    <name type="scientific">Rhizoclosmatium globosum</name>
    <dbReference type="NCBI Taxonomy" id="329046"/>
    <lineage>
        <taxon>Eukaryota</taxon>
        <taxon>Fungi</taxon>
        <taxon>Fungi incertae sedis</taxon>
        <taxon>Chytridiomycota</taxon>
        <taxon>Chytridiomycota incertae sedis</taxon>
        <taxon>Chytridiomycetes</taxon>
        <taxon>Chytridiales</taxon>
        <taxon>Chytriomycetaceae</taxon>
        <taxon>Rhizoclosmatium</taxon>
    </lineage>
</organism>
<dbReference type="OrthoDB" id="541375at2759"/>
<proteinExistence type="inferred from homology"/>
<dbReference type="Gene3D" id="1.20.930.60">
    <property type="match status" value="1"/>
</dbReference>
<comment type="caution">
    <text evidence="9">The sequence shown here is derived from an EMBL/GenBank/DDBJ whole genome shotgun (WGS) entry which is preliminary data.</text>
</comment>
<evidence type="ECO:0000256" key="5">
    <source>
        <dbReference type="ARBA" id="ARBA00023211"/>
    </source>
</evidence>
<gene>
    <name evidence="9" type="ORF">BCR33DRAFT_850120</name>
</gene>
<keyword evidence="4 7" id="KW-0378">Hydrolase</keyword>
<keyword evidence="3 7" id="KW-0479">Metal-binding</keyword>
<dbReference type="EC" id="3.1.3.-" evidence="7"/>
<sequence>MTTTTDITPSNPPFPFHKGSDEGGFARPTVLNRWPVIVTDVINAILKSDRSQDEGSKIIAELSKLKYEMAREKPLARLQSASWNKAIETYFPDTSFFTTSWLFAECYLYARIDEAINSQPAWRGFDPFLESKQSGFKDLSAKVAAIAETQHSLVKLAPTASTDAFRVHLRDLLLLSLWGNATDLSMFAGLSEAQILEMRKDASGESNIISNHLDEIVAYVEDAFPKAGNGRLDFVLDNSGFEQFSDLILADYLHQSGRVSKTYFHCKTIPWFVSDTMPQDFDWLLSALENPLPFFFSPNASSKVALEYPTTLLQELATRWRTYISTGAWVITSDEVWCTFWAHHHLPTVAPRVFKDLAESQLVIFKGDLNYRKLIYDCKFPATTAFADAIGDVRGLRAVVSLRTNKSDPIVGLAEGVEQRLEVEGVTDWRWSGKLAVVEFYKREGF</sequence>
<comment type="function">
    <text evidence="7">Metal-dependent phosphatase that shows phosphatase activity against several substrates, including fructose-1-phosphate and fructose-6-phosphate. Its preference for fructose-1-phosphate, a strong glycating agent that causes DNA damage rather than a canonical yeast metabolite, suggests a damage-control function in hexose phosphate metabolism.</text>
</comment>
<dbReference type="STRING" id="329046.A0A1Y2CE21"/>
<feature type="non-terminal residue" evidence="9">
    <location>
        <position position="1"/>
    </location>
</feature>
<name>A0A1Y2CE21_9FUNG</name>
<evidence type="ECO:0000256" key="4">
    <source>
        <dbReference type="ARBA" id="ARBA00022801"/>
    </source>
</evidence>
<feature type="domain" description="Damage-control phosphatase ARMT1-like metal-binding" evidence="8">
    <location>
        <begin position="30"/>
        <end position="419"/>
    </location>
</feature>
<dbReference type="InterPro" id="IPR039763">
    <property type="entry name" value="ARMT1"/>
</dbReference>
<dbReference type="Proteomes" id="UP000193642">
    <property type="component" value="Unassembled WGS sequence"/>
</dbReference>
<evidence type="ECO:0000256" key="2">
    <source>
        <dbReference type="ARBA" id="ARBA00009519"/>
    </source>
</evidence>
<dbReference type="Pfam" id="PF01937">
    <property type="entry name" value="ARMT1-like_dom"/>
    <property type="match status" value="1"/>
</dbReference>
<evidence type="ECO:0000313" key="9">
    <source>
        <dbReference type="EMBL" id="ORY45272.1"/>
    </source>
</evidence>
<dbReference type="InterPro" id="IPR036075">
    <property type="entry name" value="ARMT-1-like_metal-bd_sf"/>
</dbReference>
<dbReference type="AlphaFoldDB" id="A0A1Y2CE21"/>
<dbReference type="GO" id="GO:0006974">
    <property type="term" value="P:DNA damage response"/>
    <property type="evidence" value="ECO:0007669"/>
    <property type="project" value="TreeGrafter"/>
</dbReference>
<dbReference type="GO" id="GO:0103026">
    <property type="term" value="F:fructose-1-phosphatase activity"/>
    <property type="evidence" value="ECO:0007669"/>
    <property type="project" value="RHEA"/>
</dbReference>
<dbReference type="EMBL" id="MCGO01000020">
    <property type="protein sequence ID" value="ORY45272.1"/>
    <property type="molecule type" value="Genomic_DNA"/>
</dbReference>
<comment type="cofactor">
    <cofactor evidence="7">
        <name>Mn(2+)</name>
        <dbReference type="ChEBI" id="CHEBI:29035"/>
    </cofactor>
    <cofactor evidence="7">
        <name>Ni(2+)</name>
        <dbReference type="ChEBI" id="CHEBI:49786"/>
    </cofactor>
</comment>
<keyword evidence="10" id="KW-1185">Reference proteome</keyword>
<reference evidence="9 10" key="1">
    <citation type="submission" date="2016-07" db="EMBL/GenBank/DDBJ databases">
        <title>Pervasive Adenine N6-methylation of Active Genes in Fungi.</title>
        <authorList>
            <consortium name="DOE Joint Genome Institute"/>
            <person name="Mondo S.J."/>
            <person name="Dannebaum R.O."/>
            <person name="Kuo R.C."/>
            <person name="Labutti K."/>
            <person name="Haridas S."/>
            <person name="Kuo A."/>
            <person name="Salamov A."/>
            <person name="Ahrendt S.R."/>
            <person name="Lipzen A."/>
            <person name="Sullivan W."/>
            <person name="Andreopoulos W.B."/>
            <person name="Clum A."/>
            <person name="Lindquist E."/>
            <person name="Daum C."/>
            <person name="Ramamoorthy G.K."/>
            <person name="Gryganskyi A."/>
            <person name="Culley D."/>
            <person name="Magnuson J.K."/>
            <person name="James T.Y."/>
            <person name="O'Malley M.A."/>
            <person name="Stajich J.E."/>
            <person name="Spatafora J.W."/>
            <person name="Visel A."/>
            <person name="Grigoriev I.V."/>
        </authorList>
    </citation>
    <scope>NUCLEOTIDE SEQUENCE [LARGE SCALE GENOMIC DNA]</scope>
    <source>
        <strain evidence="9 10">JEL800</strain>
    </source>
</reference>
<evidence type="ECO:0000256" key="1">
    <source>
        <dbReference type="ARBA" id="ARBA00001326"/>
    </source>
</evidence>
<dbReference type="GO" id="GO:0097023">
    <property type="term" value="F:fructose 6-phosphate aldolase activity"/>
    <property type="evidence" value="ECO:0007669"/>
    <property type="project" value="RHEA"/>
</dbReference>
<dbReference type="SUPFAM" id="SSF111321">
    <property type="entry name" value="AF1104-like"/>
    <property type="match status" value="1"/>
</dbReference>
<dbReference type="InterPro" id="IPR002791">
    <property type="entry name" value="ARMT1-like_metal-bd"/>
</dbReference>
<dbReference type="PANTHER" id="PTHR12260">
    <property type="entry name" value="DAMAGE-CONTROL PHOSPHATASE ARMT1"/>
    <property type="match status" value="1"/>
</dbReference>
<comment type="catalytic activity">
    <reaction evidence="6 7">
        <text>beta-D-fructose 6-phosphate = dihydroxyacetone + D-glyceraldehyde 3-phosphate</text>
        <dbReference type="Rhea" id="RHEA:28002"/>
        <dbReference type="ChEBI" id="CHEBI:16016"/>
        <dbReference type="ChEBI" id="CHEBI:57634"/>
        <dbReference type="ChEBI" id="CHEBI:59776"/>
    </reaction>
</comment>
<dbReference type="Gene3D" id="3.40.50.10880">
    <property type="entry name" value="Uncharacterised protein PF01937, DUF89, domain 3"/>
    <property type="match status" value="1"/>
</dbReference>
<comment type="catalytic activity">
    <reaction evidence="1 7">
        <text>beta-D-fructose 1-phosphate + H2O = D-fructose + phosphate</text>
        <dbReference type="Rhea" id="RHEA:35603"/>
        <dbReference type="ChEBI" id="CHEBI:15377"/>
        <dbReference type="ChEBI" id="CHEBI:37721"/>
        <dbReference type="ChEBI" id="CHEBI:43474"/>
        <dbReference type="ChEBI" id="CHEBI:138881"/>
    </reaction>
</comment>
<protein>
    <recommendedName>
        <fullName evidence="7">Sugar phosphate phosphatase</fullName>
        <ecNumber evidence="7">3.1.3.-</ecNumber>
    </recommendedName>
</protein>